<dbReference type="Proteomes" id="UP000699462">
    <property type="component" value="Unassembled WGS sequence"/>
</dbReference>
<organism evidence="1 2">
    <name type="scientific">Paragonimus westermani</name>
    <dbReference type="NCBI Taxonomy" id="34504"/>
    <lineage>
        <taxon>Eukaryota</taxon>
        <taxon>Metazoa</taxon>
        <taxon>Spiralia</taxon>
        <taxon>Lophotrochozoa</taxon>
        <taxon>Platyhelminthes</taxon>
        <taxon>Trematoda</taxon>
        <taxon>Digenea</taxon>
        <taxon>Plagiorchiida</taxon>
        <taxon>Troglotremata</taxon>
        <taxon>Troglotrematidae</taxon>
        <taxon>Paragonimus</taxon>
    </lineage>
</organism>
<evidence type="ECO:0000313" key="2">
    <source>
        <dbReference type="Proteomes" id="UP000699462"/>
    </source>
</evidence>
<dbReference type="EMBL" id="JTDF01003571">
    <property type="protein sequence ID" value="KAF8567698.1"/>
    <property type="molecule type" value="Genomic_DNA"/>
</dbReference>
<protein>
    <submittedName>
        <fullName evidence="1">Uncharacterized protein</fullName>
    </submittedName>
</protein>
<keyword evidence="2" id="KW-1185">Reference proteome</keyword>
<sequence length="140" mass="16328">MCRLTHVWRPSVLVPMRTQNHEVSISPARREEPAPYRKLPTPSDFLTLSPSTPTKFRSLNNSFQNCCIRFIYLFQDNHCKANAQCPLIELFKGGRIAKTYHRRQYEKNTCISIFRAVKNKFELKTDGIILEPIAFKKITL</sequence>
<reference evidence="1 2" key="1">
    <citation type="submission" date="2019-07" db="EMBL/GenBank/DDBJ databases">
        <title>Annotation for the trematode Paragonimus westermani.</title>
        <authorList>
            <person name="Choi Y.-J."/>
        </authorList>
    </citation>
    <scope>NUCLEOTIDE SEQUENCE [LARGE SCALE GENOMIC DNA]</scope>
    <source>
        <strain evidence="1">180907_Pwestermani</strain>
    </source>
</reference>
<comment type="caution">
    <text evidence="1">The sequence shown here is derived from an EMBL/GenBank/DDBJ whole genome shotgun (WGS) entry which is preliminary data.</text>
</comment>
<name>A0A8T0DL36_9TREM</name>
<dbReference type="AlphaFoldDB" id="A0A8T0DL36"/>
<accession>A0A8T0DL36</accession>
<evidence type="ECO:0000313" key="1">
    <source>
        <dbReference type="EMBL" id="KAF8567698.1"/>
    </source>
</evidence>
<dbReference type="OrthoDB" id="10534150at2759"/>
<gene>
    <name evidence="1" type="ORF">P879_04098</name>
</gene>
<proteinExistence type="predicted"/>